<evidence type="ECO:0000313" key="2">
    <source>
        <dbReference type="Proteomes" id="UP000504638"/>
    </source>
</evidence>
<dbReference type="EMBL" id="ML975168">
    <property type="protein sequence ID" value="KAF1810107.1"/>
    <property type="molecule type" value="Genomic_DNA"/>
</dbReference>
<dbReference type="AlphaFoldDB" id="A0A6G1FW90"/>
<dbReference type="GeneID" id="54414410"/>
<dbReference type="RefSeq" id="XP_033531738.1">
    <property type="nucleotide sequence ID" value="XM_033673840.1"/>
</dbReference>
<organism evidence="1">
    <name type="scientific">Eremomyces bilateralis CBS 781.70</name>
    <dbReference type="NCBI Taxonomy" id="1392243"/>
    <lineage>
        <taxon>Eukaryota</taxon>
        <taxon>Fungi</taxon>
        <taxon>Dikarya</taxon>
        <taxon>Ascomycota</taxon>
        <taxon>Pezizomycotina</taxon>
        <taxon>Dothideomycetes</taxon>
        <taxon>Dothideomycetes incertae sedis</taxon>
        <taxon>Eremomycetales</taxon>
        <taxon>Eremomycetaceae</taxon>
        <taxon>Eremomyces</taxon>
    </lineage>
</organism>
<accession>A0A6G1FW90</accession>
<keyword evidence="2" id="KW-1185">Reference proteome</keyword>
<sequence length="77" mass="8260">MVSWAFSFHAVGGKRSTTMPIPFMAYSLAGCASLLHLDDLDCLHTPAKVVFHGWRTRVCLPLLAVTAPGLSGVVDMS</sequence>
<reference evidence="3" key="3">
    <citation type="submission" date="2025-04" db="UniProtKB">
        <authorList>
            <consortium name="RefSeq"/>
        </authorList>
    </citation>
    <scope>IDENTIFICATION</scope>
    <source>
        <strain evidence="3">CBS 781.70</strain>
    </source>
</reference>
<gene>
    <name evidence="1 3" type="ORF">P152DRAFT_139996</name>
</gene>
<reference evidence="1 3" key="1">
    <citation type="submission" date="2020-01" db="EMBL/GenBank/DDBJ databases">
        <authorList>
            <consortium name="DOE Joint Genome Institute"/>
            <person name="Haridas S."/>
            <person name="Albert R."/>
            <person name="Binder M."/>
            <person name="Bloem J."/>
            <person name="Labutti K."/>
            <person name="Salamov A."/>
            <person name="Andreopoulos B."/>
            <person name="Baker S.E."/>
            <person name="Barry K."/>
            <person name="Bills G."/>
            <person name="Bluhm B.H."/>
            <person name="Cannon C."/>
            <person name="Castanera R."/>
            <person name="Culley D.E."/>
            <person name="Daum C."/>
            <person name="Ezra D."/>
            <person name="Gonzalez J.B."/>
            <person name="Henrissat B."/>
            <person name="Kuo A."/>
            <person name="Liang C."/>
            <person name="Lipzen A."/>
            <person name="Lutzoni F."/>
            <person name="Magnuson J."/>
            <person name="Mondo S."/>
            <person name="Nolan M."/>
            <person name="Ohm R."/>
            <person name="Pangilinan J."/>
            <person name="Park H.-J."/>
            <person name="Ramirez L."/>
            <person name="Alfaro M."/>
            <person name="Sun H."/>
            <person name="Tritt A."/>
            <person name="Yoshinaga Y."/>
            <person name="Zwiers L.-H."/>
            <person name="Turgeon B.G."/>
            <person name="Goodwin S.B."/>
            <person name="Spatafora J.W."/>
            <person name="Crous P.W."/>
            <person name="Grigoriev I.V."/>
        </authorList>
    </citation>
    <scope>NUCLEOTIDE SEQUENCE</scope>
    <source>
        <strain evidence="1 3">CBS 781.70</strain>
    </source>
</reference>
<protein>
    <submittedName>
        <fullName evidence="1 3">Uncharacterized protein</fullName>
    </submittedName>
</protein>
<evidence type="ECO:0000313" key="3">
    <source>
        <dbReference type="RefSeq" id="XP_033531738.1"/>
    </source>
</evidence>
<proteinExistence type="predicted"/>
<reference evidence="3" key="2">
    <citation type="submission" date="2020-04" db="EMBL/GenBank/DDBJ databases">
        <authorList>
            <consortium name="NCBI Genome Project"/>
        </authorList>
    </citation>
    <scope>NUCLEOTIDE SEQUENCE</scope>
    <source>
        <strain evidence="3">CBS 781.70</strain>
    </source>
</reference>
<dbReference type="Proteomes" id="UP000504638">
    <property type="component" value="Unplaced"/>
</dbReference>
<evidence type="ECO:0000313" key="1">
    <source>
        <dbReference type="EMBL" id="KAF1810107.1"/>
    </source>
</evidence>
<name>A0A6G1FW90_9PEZI</name>